<reference evidence="1 2" key="1">
    <citation type="journal article" date="2010" name="Science">
        <title>Genomic analysis of organismal complexity in the multicellular green alga Volvox carteri.</title>
        <authorList>
            <person name="Prochnik S.E."/>
            <person name="Umen J."/>
            <person name="Nedelcu A.M."/>
            <person name="Hallmann A."/>
            <person name="Miller S.M."/>
            <person name="Nishii I."/>
            <person name="Ferris P."/>
            <person name="Kuo A."/>
            <person name="Mitros T."/>
            <person name="Fritz-Laylin L.K."/>
            <person name="Hellsten U."/>
            <person name="Chapman J."/>
            <person name="Simakov O."/>
            <person name="Rensing S.A."/>
            <person name="Terry A."/>
            <person name="Pangilinan J."/>
            <person name="Kapitonov V."/>
            <person name="Jurka J."/>
            <person name="Salamov A."/>
            <person name="Shapiro H."/>
            <person name="Schmutz J."/>
            <person name="Grimwood J."/>
            <person name="Lindquist E."/>
            <person name="Lucas S."/>
            <person name="Grigoriev I.V."/>
            <person name="Schmitt R."/>
            <person name="Kirk D."/>
            <person name="Rokhsar D.S."/>
        </authorList>
    </citation>
    <scope>NUCLEOTIDE SEQUENCE [LARGE SCALE GENOMIC DNA]</scope>
    <source>
        <strain evidence="2">f. Nagariensis / Eve</strain>
    </source>
</reference>
<dbReference type="FunCoup" id="D8UCZ4">
    <property type="interactions" value="154"/>
</dbReference>
<gene>
    <name evidence="1" type="ORF">VOLCADRAFT_44669</name>
</gene>
<dbReference type="KEGG" id="vcn:VOLCADRAFT_44669"/>
<protein>
    <submittedName>
        <fullName evidence="1">Uncharacterized protein</fullName>
    </submittedName>
</protein>
<organism evidence="2">
    <name type="scientific">Volvox carteri f. nagariensis</name>
    <dbReference type="NCBI Taxonomy" id="3068"/>
    <lineage>
        <taxon>Eukaryota</taxon>
        <taxon>Viridiplantae</taxon>
        <taxon>Chlorophyta</taxon>
        <taxon>core chlorophytes</taxon>
        <taxon>Chlorophyceae</taxon>
        <taxon>CS clade</taxon>
        <taxon>Chlamydomonadales</taxon>
        <taxon>Volvocaceae</taxon>
        <taxon>Volvox</taxon>
    </lineage>
</organism>
<evidence type="ECO:0000313" key="2">
    <source>
        <dbReference type="Proteomes" id="UP000001058"/>
    </source>
</evidence>
<dbReference type="eggNOG" id="ENOG502QU6A">
    <property type="taxonomic scope" value="Eukaryota"/>
</dbReference>
<feature type="non-terminal residue" evidence="1">
    <location>
        <position position="256"/>
    </location>
</feature>
<dbReference type="InParanoid" id="D8UCZ4"/>
<sequence>QALLLDQFGVLHDGRVPYPGAVEAVAAAAGAGLRLLVISNSSRRASGTLDKLAALGFDKRCFEGAVTSGELTHRYLTLRPDPWWAALGPRCLHVNWSRRGPTSLEGLGLQLVTDPGDADFFLAHGTEALSLPGGGVLERSLGELEELLRGAAEAAARAGVRPPPLVVANPDVVTVDGTELVAMPGSLAAVYSAAGGPVVLMGKPAPLIYSACGELLRLPAGDILAVGDSLEHDVAGAVAAGIDCLFIAGGIHSGEL</sequence>
<dbReference type="AlphaFoldDB" id="D8UCZ4"/>
<dbReference type="InterPro" id="IPR036412">
    <property type="entry name" value="HAD-like_sf"/>
</dbReference>
<dbReference type="OrthoDB" id="426235at2759"/>
<dbReference type="PANTHER" id="PTHR19288">
    <property type="entry name" value="4-NITROPHENYLPHOSPHATASE-RELATED"/>
    <property type="match status" value="1"/>
</dbReference>
<feature type="non-terminal residue" evidence="1">
    <location>
        <position position="1"/>
    </location>
</feature>
<dbReference type="Pfam" id="PF13242">
    <property type="entry name" value="Hydrolase_like"/>
    <property type="match status" value="1"/>
</dbReference>
<dbReference type="GeneID" id="9619795"/>
<dbReference type="Proteomes" id="UP000001058">
    <property type="component" value="Unassembled WGS sequence"/>
</dbReference>
<keyword evidence="2" id="KW-1185">Reference proteome</keyword>
<dbReference type="GO" id="GO:0009507">
    <property type="term" value="C:chloroplast"/>
    <property type="evidence" value="ECO:0007669"/>
    <property type="project" value="TreeGrafter"/>
</dbReference>
<dbReference type="GO" id="GO:0016791">
    <property type="term" value="F:phosphatase activity"/>
    <property type="evidence" value="ECO:0007669"/>
    <property type="project" value="TreeGrafter"/>
</dbReference>
<dbReference type="InterPro" id="IPR006356">
    <property type="entry name" value="HAD-SF_hydro_IIA_hyp3"/>
</dbReference>
<evidence type="ECO:0000313" key="1">
    <source>
        <dbReference type="EMBL" id="EFJ42426.1"/>
    </source>
</evidence>
<name>D8UCZ4_VOLCA</name>
<dbReference type="Gene3D" id="3.40.50.1000">
    <property type="entry name" value="HAD superfamily/HAD-like"/>
    <property type="match status" value="2"/>
</dbReference>
<dbReference type="PANTHER" id="PTHR19288:SF90">
    <property type="entry name" value="OS08G0542600 PROTEIN"/>
    <property type="match status" value="1"/>
</dbReference>
<dbReference type="InterPro" id="IPR006357">
    <property type="entry name" value="HAD-SF_hydro_IIA"/>
</dbReference>
<dbReference type="RefSeq" id="XP_002956489.1">
    <property type="nucleotide sequence ID" value="XM_002956443.1"/>
</dbReference>
<accession>D8UCZ4</accession>
<dbReference type="EMBL" id="GL378382">
    <property type="protein sequence ID" value="EFJ42426.1"/>
    <property type="molecule type" value="Genomic_DNA"/>
</dbReference>
<proteinExistence type="predicted"/>
<dbReference type="InterPro" id="IPR023214">
    <property type="entry name" value="HAD_sf"/>
</dbReference>
<dbReference type="NCBIfam" id="TIGR01459">
    <property type="entry name" value="HAD-SF-IIA-hyp4"/>
    <property type="match status" value="1"/>
</dbReference>
<dbReference type="SUPFAM" id="SSF56784">
    <property type="entry name" value="HAD-like"/>
    <property type="match status" value="1"/>
</dbReference>
<dbReference type="Pfam" id="PF13344">
    <property type="entry name" value="Hydrolase_6"/>
    <property type="match status" value="1"/>
</dbReference>